<evidence type="ECO:0000256" key="4">
    <source>
        <dbReference type="ARBA" id="ARBA00022448"/>
    </source>
</evidence>
<dbReference type="GeneID" id="110427400"/>
<keyword evidence="9" id="KW-0694">RNA-binding</keyword>
<keyword evidence="12" id="KW-0539">Nucleus</keyword>
<feature type="compositionally biased region" description="Polar residues" evidence="13">
    <location>
        <begin position="374"/>
        <end position="397"/>
    </location>
</feature>
<feature type="compositionally biased region" description="Basic residues" evidence="13">
    <location>
        <begin position="201"/>
        <end position="210"/>
    </location>
</feature>
<feature type="region of interest" description="Disordered" evidence="13">
    <location>
        <begin position="1"/>
        <end position="397"/>
    </location>
</feature>
<gene>
    <name evidence="16 17" type="primary">LOC110427400</name>
</gene>
<comment type="subcellular location">
    <subcellularLocation>
        <location evidence="2">Cytoplasm</location>
    </subcellularLocation>
    <subcellularLocation>
        <location evidence="1">Nucleus</location>
    </subcellularLocation>
</comment>
<dbReference type="GO" id="GO:0006397">
    <property type="term" value="P:mRNA processing"/>
    <property type="evidence" value="ECO:0007669"/>
    <property type="project" value="UniProtKB-KW"/>
</dbReference>
<keyword evidence="11" id="KW-0508">mRNA splicing</keyword>
<dbReference type="GO" id="GO:0005737">
    <property type="term" value="C:cytoplasm"/>
    <property type="evidence" value="ECO:0007669"/>
    <property type="project" value="UniProtKB-SubCell"/>
</dbReference>
<evidence type="ECO:0000256" key="10">
    <source>
        <dbReference type="ARBA" id="ARBA00023161"/>
    </source>
</evidence>
<evidence type="ECO:0000256" key="7">
    <source>
        <dbReference type="ARBA" id="ARBA00022816"/>
    </source>
</evidence>
<evidence type="ECO:0000256" key="11">
    <source>
        <dbReference type="ARBA" id="ARBA00023187"/>
    </source>
</evidence>
<keyword evidence="6" id="KW-0507">mRNA processing</keyword>
<proteinExistence type="inferred from homology"/>
<feature type="compositionally biased region" description="Polar residues" evidence="13">
    <location>
        <begin position="296"/>
        <end position="309"/>
    </location>
</feature>
<keyword evidence="4" id="KW-0813">Transport</keyword>
<keyword evidence="5" id="KW-0963">Cytoplasm</keyword>
<feature type="compositionally biased region" description="Low complexity" evidence="13">
    <location>
        <begin position="658"/>
        <end position="675"/>
    </location>
</feature>
<evidence type="ECO:0000256" key="9">
    <source>
        <dbReference type="ARBA" id="ARBA00022884"/>
    </source>
</evidence>
<evidence type="ECO:0000313" key="15">
    <source>
        <dbReference type="Proteomes" id="UP000504621"/>
    </source>
</evidence>
<dbReference type="PANTHER" id="PTHR46837">
    <property type="entry name" value="PROTEIN MLN51 HOMOLOG"/>
    <property type="match status" value="1"/>
</dbReference>
<dbReference type="GO" id="GO:0035145">
    <property type="term" value="C:exon-exon junction complex"/>
    <property type="evidence" value="ECO:0007669"/>
    <property type="project" value="InterPro"/>
</dbReference>
<evidence type="ECO:0000256" key="1">
    <source>
        <dbReference type="ARBA" id="ARBA00004123"/>
    </source>
</evidence>
<dbReference type="Pfam" id="PF09405">
    <property type="entry name" value="Btz"/>
    <property type="match status" value="1"/>
</dbReference>
<evidence type="ECO:0000256" key="8">
    <source>
        <dbReference type="ARBA" id="ARBA00022845"/>
    </source>
</evidence>
<accession>A0A6J1BJY3</accession>
<dbReference type="InterPro" id="IPR018545">
    <property type="entry name" value="Btz_dom"/>
</dbReference>
<evidence type="ECO:0000256" key="3">
    <source>
        <dbReference type="ARBA" id="ARBA00009548"/>
    </source>
</evidence>
<keyword evidence="15" id="KW-1185">Reference proteome</keyword>
<dbReference type="SMART" id="SM01044">
    <property type="entry name" value="Btz"/>
    <property type="match status" value="1"/>
</dbReference>
<keyword evidence="7" id="KW-0509">mRNA transport</keyword>
<feature type="compositionally biased region" description="Basic and acidic residues" evidence="13">
    <location>
        <begin position="39"/>
        <end position="52"/>
    </location>
</feature>
<feature type="compositionally biased region" description="Basic and acidic residues" evidence="13">
    <location>
        <begin position="16"/>
        <end position="30"/>
    </location>
</feature>
<feature type="compositionally biased region" description="Low complexity" evidence="13">
    <location>
        <begin position="141"/>
        <end position="164"/>
    </location>
</feature>
<dbReference type="PANTHER" id="PTHR46837:SF5">
    <property type="entry name" value="PROTEIN MLN51 HOMOLOG"/>
    <property type="match status" value="1"/>
</dbReference>
<feature type="compositionally biased region" description="Basic and acidic residues" evidence="13">
    <location>
        <begin position="190"/>
        <end position="200"/>
    </location>
</feature>
<feature type="compositionally biased region" description="Acidic residues" evidence="13">
    <location>
        <begin position="67"/>
        <end position="105"/>
    </location>
</feature>
<feature type="domain" description="Btz" evidence="14">
    <location>
        <begin position="147"/>
        <end position="255"/>
    </location>
</feature>
<feature type="compositionally biased region" description="Polar residues" evidence="13">
    <location>
        <begin position="316"/>
        <end position="325"/>
    </location>
</feature>
<evidence type="ECO:0000313" key="16">
    <source>
        <dbReference type="RefSeq" id="XP_021298578.1"/>
    </source>
</evidence>
<feature type="compositionally biased region" description="Low complexity" evidence="13">
    <location>
        <begin position="344"/>
        <end position="353"/>
    </location>
</feature>
<keyword evidence="8" id="KW-0810">Translation regulation</keyword>
<dbReference type="GO" id="GO:0006417">
    <property type="term" value="P:regulation of translation"/>
    <property type="evidence" value="ECO:0007669"/>
    <property type="project" value="UniProtKB-KW"/>
</dbReference>
<feature type="compositionally biased region" description="Acidic residues" evidence="13">
    <location>
        <begin position="1"/>
        <end position="15"/>
    </location>
</feature>
<reference evidence="16 17" key="1">
    <citation type="submission" date="2025-04" db="UniProtKB">
        <authorList>
            <consortium name="RefSeq"/>
        </authorList>
    </citation>
    <scope>IDENTIFICATION</scope>
    <source>
        <tissue evidence="16 17">Leaf</tissue>
    </source>
</reference>
<dbReference type="OrthoDB" id="660348at2759"/>
<evidence type="ECO:0000256" key="5">
    <source>
        <dbReference type="ARBA" id="ARBA00022490"/>
    </source>
</evidence>
<name>A0A6J1BJY3_9ROSI</name>
<feature type="compositionally biased region" description="Basic residues" evidence="13">
    <location>
        <begin position="243"/>
        <end position="255"/>
    </location>
</feature>
<feature type="compositionally biased region" description="Polar residues" evidence="13">
    <location>
        <begin position="467"/>
        <end position="488"/>
    </location>
</feature>
<dbReference type="Proteomes" id="UP000504621">
    <property type="component" value="Unplaced"/>
</dbReference>
<evidence type="ECO:0000313" key="17">
    <source>
        <dbReference type="RefSeq" id="XP_021298579.1"/>
    </source>
</evidence>
<feature type="compositionally biased region" description="Basic and acidic residues" evidence="13">
    <location>
        <begin position="106"/>
        <end position="121"/>
    </location>
</feature>
<dbReference type="GO" id="GO:0051028">
    <property type="term" value="P:mRNA transport"/>
    <property type="evidence" value="ECO:0007669"/>
    <property type="project" value="UniProtKB-KW"/>
</dbReference>
<dbReference type="RefSeq" id="XP_021298578.1">
    <property type="nucleotide sequence ID" value="XM_021442903.1"/>
</dbReference>
<dbReference type="GO" id="GO:0003729">
    <property type="term" value="F:mRNA binding"/>
    <property type="evidence" value="ECO:0007669"/>
    <property type="project" value="InterPro"/>
</dbReference>
<organism evidence="15 17">
    <name type="scientific">Herrania umbratica</name>
    <dbReference type="NCBI Taxonomy" id="108875"/>
    <lineage>
        <taxon>Eukaryota</taxon>
        <taxon>Viridiplantae</taxon>
        <taxon>Streptophyta</taxon>
        <taxon>Embryophyta</taxon>
        <taxon>Tracheophyta</taxon>
        <taxon>Spermatophyta</taxon>
        <taxon>Magnoliopsida</taxon>
        <taxon>eudicotyledons</taxon>
        <taxon>Gunneridae</taxon>
        <taxon>Pentapetalae</taxon>
        <taxon>rosids</taxon>
        <taxon>malvids</taxon>
        <taxon>Malvales</taxon>
        <taxon>Malvaceae</taxon>
        <taxon>Byttnerioideae</taxon>
        <taxon>Herrania</taxon>
    </lineage>
</organism>
<evidence type="ECO:0000256" key="6">
    <source>
        <dbReference type="ARBA" id="ARBA00022664"/>
    </source>
</evidence>
<dbReference type="GO" id="GO:0000184">
    <property type="term" value="P:nuclear-transcribed mRNA catabolic process, nonsense-mediated decay"/>
    <property type="evidence" value="ECO:0007669"/>
    <property type="project" value="UniProtKB-KW"/>
</dbReference>
<feature type="region of interest" description="Disordered" evidence="13">
    <location>
        <begin position="655"/>
        <end position="713"/>
    </location>
</feature>
<evidence type="ECO:0000259" key="14">
    <source>
        <dbReference type="SMART" id="SM01044"/>
    </source>
</evidence>
<feature type="compositionally biased region" description="Polar residues" evidence="13">
    <location>
        <begin position="418"/>
        <end position="449"/>
    </location>
</feature>
<feature type="region of interest" description="Disordered" evidence="13">
    <location>
        <begin position="418"/>
        <end position="550"/>
    </location>
</feature>
<dbReference type="InterPro" id="IPR044796">
    <property type="entry name" value="MLN51_plant"/>
</dbReference>
<comment type="similarity">
    <text evidence="3">Belongs to the CASC3 family.</text>
</comment>
<protein>
    <submittedName>
        <fullName evidence="16 17">Protein CASC3 isoform X1</fullName>
    </submittedName>
</protein>
<evidence type="ECO:0000256" key="12">
    <source>
        <dbReference type="ARBA" id="ARBA00023242"/>
    </source>
</evidence>
<feature type="compositionally biased region" description="Low complexity" evidence="13">
    <location>
        <begin position="494"/>
        <end position="506"/>
    </location>
</feature>
<dbReference type="AlphaFoldDB" id="A0A6J1BJY3"/>
<sequence>MAAAGEEDVEYESDPEEVKRSLAMRRREAASDDEEGERGEDNNTKARMDRRAVIPSDESDGQGGAADYDDEDEELDLEEDEEEEEEEAYDEEEEEEEEIDEEEIEEVGKGEMEGNVERTGEDVEEAVVGDGSRNVEDGSEINNNIVNGNNNNNYNNHNNNNNHVGEGDEDEEEKKQNEPFAVPTAGAFYMHDDRFRDNAGGRHRRTHGGRKLWESKDDRKWGHDKFEEMTLQEKHYEDVMGRRSSRGRYRARSKNRGQDRGYPRGSRSKAFEKNNNQNQASKGVRGRGPRRYEPTVKNSSQAPSTQNKLSGKPLEKTSQANSSRAFTPAANADTTSVPARKHVFASSLSSASPPFYPSGSSNKDITLTPKKDVQTGSVSRNLRPSVTDDNLSVSHSNSLRGKNVLDSLSMAKLYIDDSSTSASGKPLTNLQMLPSESSVGNTSQPSQSRVHGRGMAIPGQKAYQPAPHQSQVNRVSPPTQVNAVQRSPVQGRVQSSAQAAAQQLSQHPGIGSQASSPPKTAMSVSSYESGEVESSETSKSKGALVSKGKSSVQGASRGSFMYGGAQIMGATGNMAVSHGDQNFPAFLPVMQFGGQHPGGLSVPAVGMAFPGYVAQPQLGMGNSEMTWLPVLTGAAGALGATYCSPYIAVDGSYHARPSGQASSTGSSSKENTSNKPNNEWKPSQRPELVSDEFGQRQNNPNKPRRYSEMSFSK</sequence>
<dbReference type="GO" id="GO:0008380">
    <property type="term" value="P:RNA splicing"/>
    <property type="evidence" value="ECO:0007669"/>
    <property type="project" value="UniProtKB-KW"/>
</dbReference>
<dbReference type="RefSeq" id="XP_021298579.1">
    <property type="nucleotide sequence ID" value="XM_021442904.1"/>
</dbReference>
<evidence type="ECO:0000256" key="13">
    <source>
        <dbReference type="SAM" id="MobiDB-lite"/>
    </source>
</evidence>
<keyword evidence="10" id="KW-0866">Nonsense-mediated mRNA decay</keyword>
<evidence type="ECO:0000256" key="2">
    <source>
        <dbReference type="ARBA" id="ARBA00004496"/>
    </source>
</evidence>
<feature type="compositionally biased region" description="Basic and acidic residues" evidence="13">
    <location>
        <begin position="211"/>
        <end position="241"/>
    </location>
</feature>